<dbReference type="AlphaFoldDB" id="A0A2Z6Q3G3"/>
<comment type="caution">
    <text evidence="1">The sequence shown here is derived from an EMBL/GenBank/DDBJ whole genome shotgun (WGS) entry which is preliminary data.</text>
</comment>
<organism evidence="1 2">
    <name type="scientific">Rhizophagus clarus</name>
    <dbReference type="NCBI Taxonomy" id="94130"/>
    <lineage>
        <taxon>Eukaryota</taxon>
        <taxon>Fungi</taxon>
        <taxon>Fungi incertae sedis</taxon>
        <taxon>Mucoromycota</taxon>
        <taxon>Glomeromycotina</taxon>
        <taxon>Glomeromycetes</taxon>
        <taxon>Glomerales</taxon>
        <taxon>Glomeraceae</taxon>
        <taxon>Rhizophagus</taxon>
    </lineage>
</organism>
<gene>
    <name evidence="1" type="ORF">RclHR1_00110040</name>
</gene>
<sequence>MNLTVQEILKQIKAEEAKDEDTILEELKEKNAHSCETLPKLKRLIVKIHVSPQLLNQCMKLKYYQQQQWKQEYIDAALNVVRNVYNGYC</sequence>
<dbReference type="EMBL" id="BEXD01000113">
    <property type="protein sequence ID" value="GBB84407.1"/>
    <property type="molecule type" value="Genomic_DNA"/>
</dbReference>
<protein>
    <submittedName>
        <fullName evidence="1">Uncharacterized protein</fullName>
    </submittedName>
</protein>
<dbReference type="Proteomes" id="UP000247702">
    <property type="component" value="Unassembled WGS sequence"/>
</dbReference>
<evidence type="ECO:0000313" key="2">
    <source>
        <dbReference type="Proteomes" id="UP000247702"/>
    </source>
</evidence>
<name>A0A2Z6Q3G3_9GLOM</name>
<reference evidence="1 2" key="1">
    <citation type="submission" date="2017-11" db="EMBL/GenBank/DDBJ databases">
        <title>The genome of Rhizophagus clarus HR1 reveals common genetic basis of auxotrophy among arbuscular mycorrhizal fungi.</title>
        <authorList>
            <person name="Kobayashi Y."/>
        </authorList>
    </citation>
    <scope>NUCLEOTIDE SEQUENCE [LARGE SCALE GENOMIC DNA]</scope>
    <source>
        <strain evidence="1 2">HR1</strain>
    </source>
</reference>
<evidence type="ECO:0000313" key="1">
    <source>
        <dbReference type="EMBL" id="GBB84407.1"/>
    </source>
</evidence>
<proteinExistence type="predicted"/>
<accession>A0A2Z6Q3G3</accession>
<keyword evidence="2" id="KW-1185">Reference proteome</keyword>